<keyword evidence="1" id="KW-1133">Transmembrane helix</keyword>
<sequence>MSGVLPAVADPAWRDPAWLTAMTGLLSALIGGLAAALTGRRRQGHTLDALKAIKRSADAANEGVNNSHSTNLRDDLDGVQATVTRLETGLDKLDSKVDVLADMLVDFERCSRQRDEATQARADTAHAAMHRRLDVLEAAQVPSPQQEES</sequence>
<evidence type="ECO:0000313" key="3">
    <source>
        <dbReference type="Proteomes" id="UP000572528"/>
    </source>
</evidence>
<evidence type="ECO:0000256" key="1">
    <source>
        <dbReference type="SAM" id="Phobius"/>
    </source>
</evidence>
<dbReference type="EMBL" id="JACBXV010000012">
    <property type="protein sequence ID" value="NYS68290.1"/>
    <property type="molecule type" value="Genomic_DNA"/>
</dbReference>
<proteinExistence type="predicted"/>
<dbReference type="Proteomes" id="UP000572528">
    <property type="component" value="Unassembled WGS sequence"/>
</dbReference>
<dbReference type="RefSeq" id="WP_179899632.1">
    <property type="nucleotide sequence ID" value="NZ_JACBXV010000012.1"/>
</dbReference>
<organism evidence="2 3">
    <name type="scientific">Actinomyces bowdenii</name>
    <dbReference type="NCBI Taxonomy" id="131109"/>
    <lineage>
        <taxon>Bacteria</taxon>
        <taxon>Bacillati</taxon>
        <taxon>Actinomycetota</taxon>
        <taxon>Actinomycetes</taxon>
        <taxon>Actinomycetales</taxon>
        <taxon>Actinomycetaceae</taxon>
        <taxon>Actinomyces</taxon>
    </lineage>
</organism>
<dbReference type="AlphaFoldDB" id="A0A853EI96"/>
<feature type="transmembrane region" description="Helical" evidence="1">
    <location>
        <begin position="17"/>
        <end position="37"/>
    </location>
</feature>
<keyword evidence="1" id="KW-0812">Transmembrane</keyword>
<evidence type="ECO:0000313" key="2">
    <source>
        <dbReference type="EMBL" id="NYS68290.1"/>
    </source>
</evidence>
<keyword evidence="1" id="KW-0472">Membrane</keyword>
<evidence type="ECO:0008006" key="4">
    <source>
        <dbReference type="Google" id="ProtNLM"/>
    </source>
</evidence>
<accession>A0A853EI96</accession>
<comment type="caution">
    <text evidence="2">The sequence shown here is derived from an EMBL/GenBank/DDBJ whole genome shotgun (WGS) entry which is preliminary data.</text>
</comment>
<protein>
    <recommendedName>
        <fullName evidence="4">DUF2746 domain-containing protein</fullName>
    </recommendedName>
</protein>
<name>A0A853EI96_9ACTO</name>
<gene>
    <name evidence="2" type="ORF">HZZ05_01900</name>
</gene>
<reference evidence="2 3" key="1">
    <citation type="submission" date="2020-07" db="EMBL/GenBank/DDBJ databases">
        <title>MOT database genomes.</title>
        <authorList>
            <person name="Joseph S."/>
            <person name="Aduse-Opoku J."/>
            <person name="Hashim A."/>
            <person name="Wade W."/>
            <person name="Curtis M."/>
        </authorList>
    </citation>
    <scope>NUCLEOTIDE SEQUENCE [LARGE SCALE GENOMIC DNA]</scope>
    <source>
        <strain evidence="2 3">WMus004</strain>
    </source>
</reference>